<protein>
    <recommendedName>
        <fullName evidence="1">KIB1-4 beta-propeller domain-containing protein</fullName>
    </recommendedName>
</protein>
<feature type="domain" description="KIB1-4 beta-propeller" evidence="1">
    <location>
        <begin position="8"/>
        <end position="156"/>
    </location>
</feature>
<name>A0A9Q0KWG1_9MAGN</name>
<organism evidence="2 3">
    <name type="scientific">Protea cynaroides</name>
    <dbReference type="NCBI Taxonomy" id="273540"/>
    <lineage>
        <taxon>Eukaryota</taxon>
        <taxon>Viridiplantae</taxon>
        <taxon>Streptophyta</taxon>
        <taxon>Embryophyta</taxon>
        <taxon>Tracheophyta</taxon>
        <taxon>Spermatophyta</taxon>
        <taxon>Magnoliopsida</taxon>
        <taxon>Proteales</taxon>
        <taxon>Proteaceae</taxon>
        <taxon>Protea</taxon>
    </lineage>
</organism>
<comment type="caution">
    <text evidence="2">The sequence shown here is derived from an EMBL/GenBank/DDBJ whole genome shotgun (WGS) entry which is preliminary data.</text>
</comment>
<dbReference type="PANTHER" id="PTHR44586:SF25">
    <property type="entry name" value="(WILD MALAYSIAN BANANA) HYPOTHETICAL PROTEIN"/>
    <property type="match status" value="1"/>
</dbReference>
<dbReference type="Proteomes" id="UP001141806">
    <property type="component" value="Unassembled WGS sequence"/>
</dbReference>
<sequence>MHTLKRLHQVFIKRMIFSSTQSEQCMIMTINYEFSTSAFSRLGDEVWTAIESLVDFYNVIYLNGQFYVVDGRGKLFTYHISNLEPKKILFAEPEENVYIDDKHFFFILYKSMGKLFLVYRDIIHFYYDFNFENLECTMVKNFDNRSLFQGNNNFFFIFSHPPFFSYFLCYYFV</sequence>
<accession>A0A9Q0KWG1</accession>
<gene>
    <name evidence="2" type="ORF">NE237_008923</name>
</gene>
<dbReference type="AlphaFoldDB" id="A0A9Q0KWG1"/>
<dbReference type="EMBL" id="JAMYWD010000002">
    <property type="protein sequence ID" value="KAJ4978143.1"/>
    <property type="molecule type" value="Genomic_DNA"/>
</dbReference>
<dbReference type="OrthoDB" id="642536at2759"/>
<evidence type="ECO:0000313" key="3">
    <source>
        <dbReference type="Proteomes" id="UP001141806"/>
    </source>
</evidence>
<evidence type="ECO:0000259" key="1">
    <source>
        <dbReference type="Pfam" id="PF03478"/>
    </source>
</evidence>
<keyword evidence="3" id="KW-1185">Reference proteome</keyword>
<dbReference type="InterPro" id="IPR005174">
    <property type="entry name" value="KIB1-4_b-propeller"/>
</dbReference>
<dbReference type="PANTHER" id="PTHR44586">
    <property type="entry name" value="F-BOX DOMAIN CONTAINING PROTEIN, EXPRESSED"/>
    <property type="match status" value="1"/>
</dbReference>
<proteinExistence type="predicted"/>
<reference evidence="2" key="1">
    <citation type="journal article" date="2023" name="Plant J.">
        <title>The genome of the king protea, Protea cynaroides.</title>
        <authorList>
            <person name="Chang J."/>
            <person name="Duong T.A."/>
            <person name="Schoeman C."/>
            <person name="Ma X."/>
            <person name="Roodt D."/>
            <person name="Barker N."/>
            <person name="Li Z."/>
            <person name="Van de Peer Y."/>
            <person name="Mizrachi E."/>
        </authorList>
    </citation>
    <scope>NUCLEOTIDE SEQUENCE</scope>
    <source>
        <tissue evidence="2">Young leaves</tissue>
    </source>
</reference>
<evidence type="ECO:0000313" key="2">
    <source>
        <dbReference type="EMBL" id="KAJ4978143.1"/>
    </source>
</evidence>
<dbReference type="Pfam" id="PF03478">
    <property type="entry name" value="Beta-prop_KIB1-4"/>
    <property type="match status" value="1"/>
</dbReference>